<name>A0A132B4J9_MOLSC</name>
<evidence type="ECO:0000256" key="2">
    <source>
        <dbReference type="PROSITE-ProRule" id="PRU00035"/>
    </source>
</evidence>
<dbReference type="InParanoid" id="A0A132B4J9"/>
<reference evidence="5 6" key="1">
    <citation type="submission" date="2015-10" db="EMBL/GenBank/DDBJ databases">
        <title>Full genome of DAOMC 229536 Phialocephala scopiformis, a fungal endophyte of spruce producing the potent anti-insectan compound rugulosin.</title>
        <authorList>
            <consortium name="DOE Joint Genome Institute"/>
            <person name="Walker A.K."/>
            <person name="Frasz S.L."/>
            <person name="Seifert K.A."/>
            <person name="Miller J.D."/>
            <person name="Mondo S.J."/>
            <person name="Labutti K."/>
            <person name="Lipzen A."/>
            <person name="Dockter R."/>
            <person name="Kennedy M."/>
            <person name="Grigoriev I.V."/>
            <person name="Spatafora J.W."/>
        </authorList>
    </citation>
    <scope>NUCLEOTIDE SEQUENCE [LARGE SCALE GENOMIC DNA]</scope>
    <source>
        <strain evidence="5 6">CBS 120377</strain>
    </source>
</reference>
<feature type="region of interest" description="Disordered" evidence="3">
    <location>
        <begin position="1"/>
        <end position="43"/>
    </location>
</feature>
<gene>
    <name evidence="5" type="ORF">LY89DRAFT_691729</name>
</gene>
<dbReference type="Pfam" id="PF00439">
    <property type="entry name" value="Bromodomain"/>
    <property type="match status" value="1"/>
</dbReference>
<dbReference type="GO" id="GO:0035267">
    <property type="term" value="C:NuA4 histone acetyltransferase complex"/>
    <property type="evidence" value="ECO:0007669"/>
    <property type="project" value="TreeGrafter"/>
</dbReference>
<dbReference type="PANTHER" id="PTHR15398">
    <property type="entry name" value="BROMODOMAIN-CONTAINING PROTEIN 8"/>
    <property type="match status" value="1"/>
</dbReference>
<dbReference type="OrthoDB" id="784962at2759"/>
<evidence type="ECO:0000313" key="5">
    <source>
        <dbReference type="EMBL" id="KUJ07251.1"/>
    </source>
</evidence>
<dbReference type="AlphaFoldDB" id="A0A132B4J9"/>
<feature type="compositionally biased region" description="Polar residues" evidence="3">
    <location>
        <begin position="31"/>
        <end position="43"/>
    </location>
</feature>
<proteinExistence type="predicted"/>
<evidence type="ECO:0000259" key="4">
    <source>
        <dbReference type="PROSITE" id="PS50014"/>
    </source>
</evidence>
<evidence type="ECO:0000313" key="6">
    <source>
        <dbReference type="Proteomes" id="UP000070700"/>
    </source>
</evidence>
<dbReference type="RefSeq" id="XP_018061606.1">
    <property type="nucleotide sequence ID" value="XM_018216398.1"/>
</dbReference>
<organism evidence="5 6">
    <name type="scientific">Mollisia scopiformis</name>
    <name type="common">Conifer needle endophyte fungus</name>
    <name type="synonym">Phialocephala scopiformis</name>
    <dbReference type="NCBI Taxonomy" id="149040"/>
    <lineage>
        <taxon>Eukaryota</taxon>
        <taxon>Fungi</taxon>
        <taxon>Dikarya</taxon>
        <taxon>Ascomycota</taxon>
        <taxon>Pezizomycotina</taxon>
        <taxon>Leotiomycetes</taxon>
        <taxon>Helotiales</taxon>
        <taxon>Mollisiaceae</taxon>
        <taxon>Mollisia</taxon>
    </lineage>
</organism>
<dbReference type="PRINTS" id="PR00503">
    <property type="entry name" value="BROMODOMAIN"/>
</dbReference>
<feature type="compositionally biased region" description="Polar residues" evidence="3">
    <location>
        <begin position="1"/>
        <end position="20"/>
    </location>
</feature>
<sequence>MCHQQSEPNGEQAFSSSYHTDSQEHSALSPAKSQTNGVQTAMTKRQAKDLANTLNDISRTQAGQSFKAPVEQLWPGCADAYAAKIPNPVDLSIIELKVKNNAYQSMDDLRADVILLYQNSVDFNGIDHIVTSAALEVRDTILKAISDMEEGKWSTRASVRGV</sequence>
<dbReference type="KEGG" id="psco:LY89DRAFT_691729"/>
<evidence type="ECO:0000256" key="1">
    <source>
        <dbReference type="ARBA" id="ARBA00023117"/>
    </source>
</evidence>
<dbReference type="InterPro" id="IPR036427">
    <property type="entry name" value="Bromodomain-like_sf"/>
</dbReference>
<dbReference type="GeneID" id="28826124"/>
<dbReference type="SUPFAM" id="SSF47370">
    <property type="entry name" value="Bromodomain"/>
    <property type="match status" value="1"/>
</dbReference>
<evidence type="ECO:0000256" key="3">
    <source>
        <dbReference type="SAM" id="MobiDB-lite"/>
    </source>
</evidence>
<accession>A0A132B4J9</accession>
<dbReference type="STRING" id="149040.A0A132B4J9"/>
<dbReference type="SMART" id="SM00297">
    <property type="entry name" value="BROMO"/>
    <property type="match status" value="1"/>
</dbReference>
<dbReference type="PANTHER" id="PTHR15398:SF4">
    <property type="entry name" value="BROMODOMAIN-CONTAINING PROTEIN 8 ISOFORM X1"/>
    <property type="match status" value="1"/>
</dbReference>
<dbReference type="PROSITE" id="PS50014">
    <property type="entry name" value="BROMODOMAIN_2"/>
    <property type="match status" value="1"/>
</dbReference>
<protein>
    <submittedName>
        <fullName evidence="5">Bromodomain-containing protein</fullName>
    </submittedName>
</protein>
<keyword evidence="1 2" id="KW-0103">Bromodomain</keyword>
<dbReference type="EMBL" id="KQ947440">
    <property type="protein sequence ID" value="KUJ07251.1"/>
    <property type="molecule type" value="Genomic_DNA"/>
</dbReference>
<dbReference type="Proteomes" id="UP000070700">
    <property type="component" value="Unassembled WGS sequence"/>
</dbReference>
<feature type="domain" description="Bromo" evidence="4">
    <location>
        <begin position="58"/>
        <end position="131"/>
    </location>
</feature>
<keyword evidence="6" id="KW-1185">Reference proteome</keyword>
<dbReference type="GO" id="GO:0006325">
    <property type="term" value="P:chromatin organization"/>
    <property type="evidence" value="ECO:0007669"/>
    <property type="project" value="UniProtKB-ARBA"/>
</dbReference>
<dbReference type="InterPro" id="IPR001487">
    <property type="entry name" value="Bromodomain"/>
</dbReference>
<dbReference type="Gene3D" id="1.20.920.10">
    <property type="entry name" value="Bromodomain-like"/>
    <property type="match status" value="1"/>
</dbReference>